<dbReference type="GO" id="GO:0005737">
    <property type="term" value="C:cytoplasm"/>
    <property type="evidence" value="ECO:0007669"/>
    <property type="project" value="TreeGrafter"/>
</dbReference>
<accession>A0A6J4QW98</accession>
<sequence>MVLHEKGVSFETREVDLANKSEEFLRVSPTGKVPVVVVDGDSLYESNVVNQYLDEVFESPRLLPEDPKERAYARIWMASADDDFFPAVFAASVGRERGFSEERVSEALENLKVSLAALEKRLEGREYLVNGFSLADVAYAGNFVRLHELAERGEVSLADYPNVAAWVERIEARESFGAAG</sequence>
<dbReference type="Pfam" id="PF13409">
    <property type="entry name" value="GST_N_2"/>
    <property type="match status" value="1"/>
</dbReference>
<dbReference type="Pfam" id="PF00043">
    <property type="entry name" value="GST_C"/>
    <property type="match status" value="1"/>
</dbReference>
<dbReference type="SFLD" id="SFLDS00019">
    <property type="entry name" value="Glutathione_Transferase_(cytos"/>
    <property type="match status" value="1"/>
</dbReference>
<dbReference type="PROSITE" id="PS51354">
    <property type="entry name" value="GLUTAREDOXIN_2"/>
    <property type="match status" value="1"/>
</dbReference>
<reference evidence="3" key="1">
    <citation type="submission" date="2020-02" db="EMBL/GenBank/DDBJ databases">
        <authorList>
            <person name="Meier V. D."/>
        </authorList>
    </citation>
    <scope>NUCLEOTIDE SEQUENCE</scope>
    <source>
        <strain evidence="3">AVDCRST_MAG14</strain>
    </source>
</reference>
<evidence type="ECO:0008006" key="4">
    <source>
        <dbReference type="Google" id="ProtNLM"/>
    </source>
</evidence>
<dbReference type="AlphaFoldDB" id="A0A6J4QW98"/>
<dbReference type="EMBL" id="CADCVG010000055">
    <property type="protein sequence ID" value="CAA9454122.1"/>
    <property type="molecule type" value="Genomic_DNA"/>
</dbReference>
<evidence type="ECO:0000259" key="1">
    <source>
        <dbReference type="PROSITE" id="PS50404"/>
    </source>
</evidence>
<organism evidence="3">
    <name type="scientific">uncultured Rubrobacteraceae bacterium</name>
    <dbReference type="NCBI Taxonomy" id="349277"/>
    <lineage>
        <taxon>Bacteria</taxon>
        <taxon>Bacillati</taxon>
        <taxon>Actinomycetota</taxon>
        <taxon>Rubrobacteria</taxon>
        <taxon>Rubrobacterales</taxon>
        <taxon>Rubrobacteraceae</taxon>
        <taxon>environmental samples</taxon>
    </lineage>
</organism>
<evidence type="ECO:0000259" key="2">
    <source>
        <dbReference type="PROSITE" id="PS50405"/>
    </source>
</evidence>
<dbReference type="PROSITE" id="PS50405">
    <property type="entry name" value="GST_CTER"/>
    <property type="match status" value="1"/>
</dbReference>
<proteinExistence type="predicted"/>
<gene>
    <name evidence="3" type="ORF">AVDCRST_MAG14-1334</name>
</gene>
<dbReference type="InterPro" id="IPR036282">
    <property type="entry name" value="Glutathione-S-Trfase_C_sf"/>
</dbReference>
<protein>
    <recommendedName>
        <fullName evidence="4">Glutathione S-transferase</fullName>
    </recommendedName>
</protein>
<dbReference type="CDD" id="cd00299">
    <property type="entry name" value="GST_C_family"/>
    <property type="match status" value="1"/>
</dbReference>
<dbReference type="SFLD" id="SFLDG00358">
    <property type="entry name" value="Main_(cytGST)"/>
    <property type="match status" value="1"/>
</dbReference>
<dbReference type="PANTHER" id="PTHR43968:SF6">
    <property type="entry name" value="GLUTATHIONE S-TRANSFERASE OMEGA"/>
    <property type="match status" value="1"/>
</dbReference>
<dbReference type="InterPro" id="IPR004046">
    <property type="entry name" value="GST_C"/>
</dbReference>
<dbReference type="PROSITE" id="PS50404">
    <property type="entry name" value="GST_NTER"/>
    <property type="match status" value="1"/>
</dbReference>
<dbReference type="PANTHER" id="PTHR43968">
    <property type="match status" value="1"/>
</dbReference>
<dbReference type="SUPFAM" id="SSF47616">
    <property type="entry name" value="GST C-terminal domain-like"/>
    <property type="match status" value="1"/>
</dbReference>
<feature type="domain" description="GST C-terminal" evidence="2">
    <location>
        <begin position="66"/>
        <end position="180"/>
    </location>
</feature>
<dbReference type="Gene3D" id="1.20.1050.10">
    <property type="match status" value="1"/>
</dbReference>
<dbReference type="SUPFAM" id="SSF52833">
    <property type="entry name" value="Thioredoxin-like"/>
    <property type="match status" value="1"/>
</dbReference>
<name>A0A6J4QW98_9ACTN</name>
<evidence type="ECO:0000313" key="3">
    <source>
        <dbReference type="EMBL" id="CAA9454122.1"/>
    </source>
</evidence>
<dbReference type="Gene3D" id="3.40.30.10">
    <property type="entry name" value="Glutaredoxin"/>
    <property type="match status" value="1"/>
</dbReference>
<feature type="domain" description="GST N-terminal" evidence="1">
    <location>
        <begin position="1"/>
        <end position="61"/>
    </location>
</feature>
<dbReference type="InterPro" id="IPR050983">
    <property type="entry name" value="GST_Omega/HSP26"/>
</dbReference>
<dbReference type="InterPro" id="IPR004045">
    <property type="entry name" value="Glutathione_S-Trfase_N"/>
</dbReference>
<dbReference type="InterPro" id="IPR010987">
    <property type="entry name" value="Glutathione-S-Trfase_C-like"/>
</dbReference>
<dbReference type="InterPro" id="IPR040079">
    <property type="entry name" value="Glutathione_S-Trfase"/>
</dbReference>
<dbReference type="InterPro" id="IPR036249">
    <property type="entry name" value="Thioredoxin-like_sf"/>
</dbReference>